<proteinExistence type="predicted"/>
<evidence type="ECO:0000313" key="2">
    <source>
        <dbReference type="Proteomes" id="UP001319060"/>
    </source>
</evidence>
<name>A0ABS2ZCE2_9BACL</name>
<protein>
    <submittedName>
        <fullName evidence="1">Uncharacterized protein</fullName>
    </submittedName>
</protein>
<comment type="caution">
    <text evidence="1">The sequence shown here is derived from an EMBL/GenBank/DDBJ whole genome shotgun (WGS) entry which is preliminary data.</text>
</comment>
<sequence length="59" mass="6836">MKVFIPPHLLEEIFSKRGCCICKNCIKEYHFKMNKGLIVVHFKLSVPQLDYIGAIGRKT</sequence>
<accession>A0ABS2ZCE2</accession>
<dbReference type="EMBL" id="JAFHKS010000042">
    <property type="protein sequence ID" value="MBN3545106.1"/>
    <property type="molecule type" value="Genomic_DNA"/>
</dbReference>
<evidence type="ECO:0000313" key="1">
    <source>
        <dbReference type="EMBL" id="MBN3545106.1"/>
    </source>
</evidence>
<reference evidence="1 2" key="1">
    <citation type="submission" date="2021-01" db="EMBL/GenBank/DDBJ databases">
        <title>Genome Sequencing of Type Strains.</title>
        <authorList>
            <person name="Lemaire J.F."/>
            <person name="Inderbitzin P."/>
            <person name="Collins S.B."/>
            <person name="Wespe N."/>
            <person name="Knight-Connoni V."/>
        </authorList>
    </citation>
    <scope>NUCLEOTIDE SEQUENCE [LARGE SCALE GENOMIC DNA]</scope>
    <source>
        <strain evidence="1 2">DSM 14730</strain>
    </source>
</reference>
<organism evidence="1 2">
    <name type="scientific">Fictibacillus barbaricus</name>
    <dbReference type="NCBI Taxonomy" id="182136"/>
    <lineage>
        <taxon>Bacteria</taxon>
        <taxon>Bacillati</taxon>
        <taxon>Bacillota</taxon>
        <taxon>Bacilli</taxon>
        <taxon>Bacillales</taxon>
        <taxon>Fictibacillaceae</taxon>
        <taxon>Fictibacillus</taxon>
    </lineage>
</organism>
<dbReference type="Proteomes" id="UP001319060">
    <property type="component" value="Unassembled WGS sequence"/>
</dbReference>
<gene>
    <name evidence="1" type="ORF">JYA64_07360</name>
</gene>
<keyword evidence="2" id="KW-1185">Reference proteome</keyword>